<feature type="compositionally biased region" description="Basic and acidic residues" evidence="1">
    <location>
        <begin position="96"/>
        <end position="112"/>
    </location>
</feature>
<evidence type="ECO:0000256" key="1">
    <source>
        <dbReference type="SAM" id="MobiDB-lite"/>
    </source>
</evidence>
<accession>A0ABP0IKK6</accession>
<evidence type="ECO:0000313" key="3">
    <source>
        <dbReference type="Proteomes" id="UP001642464"/>
    </source>
</evidence>
<dbReference type="EMBL" id="CAXAMM010004291">
    <property type="protein sequence ID" value="CAK9003107.1"/>
    <property type="molecule type" value="Genomic_DNA"/>
</dbReference>
<reference evidence="2 3" key="1">
    <citation type="submission" date="2024-02" db="EMBL/GenBank/DDBJ databases">
        <authorList>
            <person name="Chen Y."/>
            <person name="Shah S."/>
            <person name="Dougan E. K."/>
            <person name="Thang M."/>
            <person name="Chan C."/>
        </authorList>
    </citation>
    <scope>NUCLEOTIDE SEQUENCE [LARGE SCALE GENOMIC DNA]</scope>
</reference>
<sequence length="1257" mass="140324">MKKINHCSNGGYVSLQEKLIYKLSNSHAVYLAQCKACQELLDFCKFNEDDLQSVVSMFLNGEEPEPVPQAAEVEGTDQDEQGEGKPKRKAKRKQEHGKEKTKNATDMEKEGEAAADSDEDPFAYAKAQAPTIELLPPGQHGKKFPYRCTLCVTKTWPEGKVGDCCAAKTSTVKHFISQHINSQTHQMRLKRQSQEAPAVEVDCEGLPISDAELAGHLYTWRTDFTHWAGMASFGKYAKHTYWYVASEDSWYIRAQGCSKRCEYVNTRNHQCCKECIALGSAHSVVRSVARFSVKFFSARLLCARLFQGSTGADAVEKEICESQLYAHDPKKMRGIMQLESSKLQQFVRASFLSESPTGMSSAARTFNASVVSPCLQCRVDNVPEQLADVVARFDAIICGGQATEQDTANIKIAAGALSGSLEGHPLIHGLSLQCFRQVSKLQKGIETMRGRRSKESALEEQLIRDAGLQLSMASGNKELAQMFGLAVGAYKTALDELEKNSLPNPALSLLWPEKLANNFRLIDQRSPSCPDNDRCRFLLAFDCTYLTQTLTQMAIHDQHAMVGGIWSPQTPENACISLDTDEMVDVKGTPLAATMMECLVWDPSLKHRISLSPCSMPIQHNFQGVGGMNRGQWYMVDTIGRVMEGSDGLVRGLVCDAHSSHAFIGRIIFGHLEGLDAAVLREMPWFNKIVHIPMPKTTLPRLPIRIAKHDNKTIWFIPGICHASKNSGGQLCSHLRTLWYGRYWTDMGQARQNGLPPAAFGRESAMSDRLQALLSNPFFLDGPLNSLQVGWSSKGALIHNLVVGLVVGAALHTHISLAERAEWALTGFCCLDLFKMLASERCEDMGLPKGSCYMAGQTVASLQNSALSTALICFSKEDGWNPWRYGFARASELPIEHWFSYLRGQSKNSQLTARSFWYASARQLMRNGKALNKVKTPTSYKEPALAEEEFIACSDRALKAALALASKCSGVKEPFLEASYRKLCEYEGSFQMDFEPEPDEMEFQAEDAVADQKPDCLSLLTRLQEESRRVMEEAHQTEEPNAPEPTQPREIEVDLQDLPDKAELIGLCEKENVQCPFRSETSVSPKGRAKDDYLPSTLTEALQMKGDMWNNLFRLVLRIRSTKGGCDVGFLRNARNCRRAAKTLNWHQYNERKIAAAVAEKDEVHYRSRAGRLEKWRELCTRSQKELQLPVSAPERLMPGNCVIFIKPKQPPEFEIGMVLTVWKGIKNPRQFGGEVPINSISAFRVLVLDMKSQEPI</sequence>
<protein>
    <submittedName>
        <fullName evidence="2">ZnF_CDGSH domain-containing protein</fullName>
    </submittedName>
</protein>
<feature type="compositionally biased region" description="Basic and acidic residues" evidence="1">
    <location>
        <begin position="1028"/>
        <end position="1038"/>
    </location>
</feature>
<organism evidence="2 3">
    <name type="scientific">Durusdinium trenchii</name>
    <dbReference type="NCBI Taxonomy" id="1381693"/>
    <lineage>
        <taxon>Eukaryota</taxon>
        <taxon>Sar</taxon>
        <taxon>Alveolata</taxon>
        <taxon>Dinophyceae</taxon>
        <taxon>Suessiales</taxon>
        <taxon>Symbiodiniaceae</taxon>
        <taxon>Durusdinium</taxon>
    </lineage>
</organism>
<comment type="caution">
    <text evidence="2">The sequence shown here is derived from an EMBL/GenBank/DDBJ whole genome shotgun (WGS) entry which is preliminary data.</text>
</comment>
<name>A0ABP0IKK6_9DINO</name>
<feature type="compositionally biased region" description="Basic residues" evidence="1">
    <location>
        <begin position="86"/>
        <end position="95"/>
    </location>
</feature>
<keyword evidence="3" id="KW-1185">Reference proteome</keyword>
<proteinExistence type="predicted"/>
<feature type="region of interest" description="Disordered" evidence="1">
    <location>
        <begin position="1028"/>
        <end position="1048"/>
    </location>
</feature>
<dbReference type="Proteomes" id="UP001642464">
    <property type="component" value="Unassembled WGS sequence"/>
</dbReference>
<evidence type="ECO:0000313" key="2">
    <source>
        <dbReference type="EMBL" id="CAK9003107.1"/>
    </source>
</evidence>
<feature type="region of interest" description="Disordered" evidence="1">
    <location>
        <begin position="63"/>
        <end position="121"/>
    </location>
</feature>
<gene>
    <name evidence="2" type="ORF">SCF082_LOCUS7598</name>
</gene>